<dbReference type="Pfam" id="PF20700">
    <property type="entry name" value="Mutator"/>
    <property type="match status" value="1"/>
</dbReference>
<comment type="caution">
    <text evidence="2">The sequence shown here is derived from an EMBL/GenBank/DDBJ whole genome shotgun (WGS) entry which is preliminary data.</text>
</comment>
<keyword evidence="3" id="KW-1185">Reference proteome</keyword>
<proteinExistence type="predicted"/>
<protein>
    <recommendedName>
        <fullName evidence="1">Mutator-like transposase domain-containing protein</fullName>
    </recommendedName>
</protein>
<reference evidence="2" key="1">
    <citation type="journal article" date="2019" name="bioRxiv">
        <title>The Genome of the Zebra Mussel, Dreissena polymorpha: A Resource for Invasive Species Research.</title>
        <authorList>
            <person name="McCartney M.A."/>
            <person name="Auch B."/>
            <person name="Kono T."/>
            <person name="Mallez S."/>
            <person name="Zhang Y."/>
            <person name="Obille A."/>
            <person name="Becker A."/>
            <person name="Abrahante J.E."/>
            <person name="Garbe J."/>
            <person name="Badalamenti J.P."/>
            <person name="Herman A."/>
            <person name="Mangelson H."/>
            <person name="Liachko I."/>
            <person name="Sullivan S."/>
            <person name="Sone E.D."/>
            <person name="Koren S."/>
            <person name="Silverstein K.A.T."/>
            <person name="Beckman K.B."/>
            <person name="Gohl D.M."/>
        </authorList>
    </citation>
    <scope>NUCLEOTIDE SEQUENCE</scope>
    <source>
        <strain evidence="2">Duluth1</strain>
        <tissue evidence="2">Whole animal</tissue>
    </source>
</reference>
<gene>
    <name evidence="2" type="ORF">DPMN_156680</name>
</gene>
<evidence type="ECO:0000259" key="1">
    <source>
        <dbReference type="Pfam" id="PF20700"/>
    </source>
</evidence>
<evidence type="ECO:0000313" key="3">
    <source>
        <dbReference type="Proteomes" id="UP000828390"/>
    </source>
</evidence>
<sequence>MILKETCMHTATCEKAKGLVSGGIAPIDLVSEVNSYGLASILLAKCLGCNQAFKFDTSPRLESGNFDVNVRAVWGTLVTGNGLSHLNELLAVLDSPGLSRKSFLDIEMKINNWWNEYLQADLDRAIEEEKEIAVKNGSFHQGL</sequence>
<dbReference type="Proteomes" id="UP000828390">
    <property type="component" value="Unassembled WGS sequence"/>
</dbReference>
<evidence type="ECO:0000313" key="2">
    <source>
        <dbReference type="EMBL" id="KAH3802982.1"/>
    </source>
</evidence>
<feature type="domain" description="Mutator-like transposase" evidence="1">
    <location>
        <begin position="12"/>
        <end position="137"/>
    </location>
</feature>
<reference evidence="2" key="2">
    <citation type="submission" date="2020-11" db="EMBL/GenBank/DDBJ databases">
        <authorList>
            <person name="McCartney M.A."/>
            <person name="Auch B."/>
            <person name="Kono T."/>
            <person name="Mallez S."/>
            <person name="Becker A."/>
            <person name="Gohl D.M."/>
            <person name="Silverstein K.A.T."/>
            <person name="Koren S."/>
            <person name="Bechman K.B."/>
            <person name="Herman A."/>
            <person name="Abrahante J.E."/>
            <person name="Garbe J."/>
        </authorList>
    </citation>
    <scope>NUCLEOTIDE SEQUENCE</scope>
    <source>
        <strain evidence="2">Duluth1</strain>
        <tissue evidence="2">Whole animal</tissue>
    </source>
</reference>
<dbReference type="EMBL" id="JAIWYP010000007">
    <property type="protein sequence ID" value="KAH3802982.1"/>
    <property type="molecule type" value="Genomic_DNA"/>
</dbReference>
<accession>A0A9D4FW30</accession>
<dbReference type="AlphaFoldDB" id="A0A9D4FW30"/>
<name>A0A9D4FW30_DREPO</name>
<organism evidence="2 3">
    <name type="scientific">Dreissena polymorpha</name>
    <name type="common">Zebra mussel</name>
    <name type="synonym">Mytilus polymorpha</name>
    <dbReference type="NCBI Taxonomy" id="45954"/>
    <lineage>
        <taxon>Eukaryota</taxon>
        <taxon>Metazoa</taxon>
        <taxon>Spiralia</taxon>
        <taxon>Lophotrochozoa</taxon>
        <taxon>Mollusca</taxon>
        <taxon>Bivalvia</taxon>
        <taxon>Autobranchia</taxon>
        <taxon>Heteroconchia</taxon>
        <taxon>Euheterodonta</taxon>
        <taxon>Imparidentia</taxon>
        <taxon>Neoheterodontei</taxon>
        <taxon>Myida</taxon>
        <taxon>Dreissenoidea</taxon>
        <taxon>Dreissenidae</taxon>
        <taxon>Dreissena</taxon>
    </lineage>
</organism>
<dbReference type="InterPro" id="IPR049012">
    <property type="entry name" value="Mutator_transp_dom"/>
</dbReference>